<protein>
    <submittedName>
        <fullName evidence="1">Uncharacterized protein</fullName>
    </submittedName>
</protein>
<dbReference type="EMBL" id="LAVV01006692">
    <property type="protein sequence ID" value="KNZ58742.1"/>
    <property type="molecule type" value="Genomic_DNA"/>
</dbReference>
<keyword evidence="2" id="KW-1185">Reference proteome</keyword>
<evidence type="ECO:0000313" key="1">
    <source>
        <dbReference type="EMBL" id="KNZ58742.1"/>
    </source>
</evidence>
<name>A0A0L6VDU0_9BASI</name>
<dbReference type="Proteomes" id="UP000037035">
    <property type="component" value="Unassembled WGS sequence"/>
</dbReference>
<comment type="caution">
    <text evidence="1">The sequence shown here is derived from an EMBL/GenBank/DDBJ whole genome shotgun (WGS) entry which is preliminary data.</text>
</comment>
<organism evidence="1 2">
    <name type="scientific">Puccinia sorghi</name>
    <dbReference type="NCBI Taxonomy" id="27349"/>
    <lineage>
        <taxon>Eukaryota</taxon>
        <taxon>Fungi</taxon>
        <taxon>Dikarya</taxon>
        <taxon>Basidiomycota</taxon>
        <taxon>Pucciniomycotina</taxon>
        <taxon>Pucciniomycetes</taxon>
        <taxon>Pucciniales</taxon>
        <taxon>Pucciniaceae</taxon>
        <taxon>Puccinia</taxon>
    </lineage>
</organism>
<evidence type="ECO:0000313" key="2">
    <source>
        <dbReference type="Proteomes" id="UP000037035"/>
    </source>
</evidence>
<dbReference type="AlphaFoldDB" id="A0A0L6VDU0"/>
<sequence length="101" mass="11591">MDRYSYFSVEVEGNLARTEVERRLNAADVGMSLVDLLGQLQDTWLFRLHQPTALLQAQPARLLLLLQRLNSIPAFKNIALLQPPSQRSKRVFHLPHNDNQS</sequence>
<gene>
    <name evidence="1" type="ORF">VP01_186g5</name>
</gene>
<proteinExistence type="predicted"/>
<accession>A0A0L6VDU0</accession>
<reference evidence="1 2" key="1">
    <citation type="submission" date="2015-08" db="EMBL/GenBank/DDBJ databases">
        <title>Next Generation Sequencing and Analysis of the Genome of Puccinia sorghi L Schw, the Causal Agent of Maize Common Rust.</title>
        <authorList>
            <person name="Rochi L."/>
            <person name="Burguener G."/>
            <person name="Darino M."/>
            <person name="Turjanski A."/>
            <person name="Kreff E."/>
            <person name="Dieguez M.J."/>
            <person name="Sacco F."/>
        </authorList>
    </citation>
    <scope>NUCLEOTIDE SEQUENCE [LARGE SCALE GENOMIC DNA]</scope>
    <source>
        <strain evidence="1 2">RO10H11247</strain>
    </source>
</reference>
<dbReference type="VEuPathDB" id="FungiDB:VP01_186g5"/>